<name>A0A7J7JIF1_BUGNE</name>
<reference evidence="1" key="1">
    <citation type="submission" date="2020-06" db="EMBL/GenBank/DDBJ databases">
        <title>Draft genome of Bugula neritina, a colonial animal packing powerful symbionts and potential medicines.</title>
        <authorList>
            <person name="Rayko M."/>
        </authorList>
    </citation>
    <scope>NUCLEOTIDE SEQUENCE [LARGE SCALE GENOMIC DNA]</scope>
    <source>
        <strain evidence="1">Kwan_BN1</strain>
    </source>
</reference>
<dbReference type="EMBL" id="VXIV02002476">
    <property type="protein sequence ID" value="KAF6025296.1"/>
    <property type="molecule type" value="Genomic_DNA"/>
</dbReference>
<evidence type="ECO:0000313" key="2">
    <source>
        <dbReference type="Proteomes" id="UP000593567"/>
    </source>
</evidence>
<organism evidence="1 2">
    <name type="scientific">Bugula neritina</name>
    <name type="common">Brown bryozoan</name>
    <name type="synonym">Sertularia neritina</name>
    <dbReference type="NCBI Taxonomy" id="10212"/>
    <lineage>
        <taxon>Eukaryota</taxon>
        <taxon>Metazoa</taxon>
        <taxon>Spiralia</taxon>
        <taxon>Lophotrochozoa</taxon>
        <taxon>Bryozoa</taxon>
        <taxon>Gymnolaemata</taxon>
        <taxon>Cheilostomatida</taxon>
        <taxon>Flustrina</taxon>
        <taxon>Buguloidea</taxon>
        <taxon>Bugulidae</taxon>
        <taxon>Bugula</taxon>
    </lineage>
</organism>
<accession>A0A7J7JIF1</accession>
<dbReference type="Proteomes" id="UP000593567">
    <property type="component" value="Unassembled WGS sequence"/>
</dbReference>
<sequence>MEQTPTNESVTDPGLQLDDSITCEKAEDKEDESAKTGSLGWRTPRILRLRVKVECRVNLMRSRLLVKLRLQQEVLKEPI</sequence>
<dbReference type="AlphaFoldDB" id="A0A7J7JIF1"/>
<evidence type="ECO:0000313" key="1">
    <source>
        <dbReference type="EMBL" id="KAF6025296.1"/>
    </source>
</evidence>
<proteinExistence type="predicted"/>
<gene>
    <name evidence="1" type="ORF">EB796_016416</name>
</gene>
<comment type="caution">
    <text evidence="1">The sequence shown here is derived from an EMBL/GenBank/DDBJ whole genome shotgun (WGS) entry which is preliminary data.</text>
</comment>
<keyword evidence="2" id="KW-1185">Reference proteome</keyword>
<protein>
    <submittedName>
        <fullName evidence="1">Uncharacterized protein</fullName>
    </submittedName>
</protein>